<keyword evidence="3" id="KW-1185">Reference proteome</keyword>
<feature type="compositionally biased region" description="Polar residues" evidence="1">
    <location>
        <begin position="207"/>
        <end position="219"/>
    </location>
</feature>
<dbReference type="EMBL" id="JAVHNR010000007">
    <property type="protein sequence ID" value="KAK6336904.1"/>
    <property type="molecule type" value="Genomic_DNA"/>
</dbReference>
<feature type="region of interest" description="Disordered" evidence="1">
    <location>
        <begin position="193"/>
        <end position="219"/>
    </location>
</feature>
<feature type="compositionally biased region" description="Acidic residues" evidence="1">
    <location>
        <begin position="193"/>
        <end position="205"/>
    </location>
</feature>
<name>A0AAN8MKL0_9PEZI</name>
<dbReference type="AlphaFoldDB" id="A0AAN8MKL0"/>
<protein>
    <submittedName>
        <fullName evidence="2">Uncharacterized protein</fullName>
    </submittedName>
</protein>
<feature type="compositionally biased region" description="Polar residues" evidence="1">
    <location>
        <begin position="21"/>
        <end position="31"/>
    </location>
</feature>
<feature type="region of interest" description="Disordered" evidence="1">
    <location>
        <begin position="9"/>
        <end position="33"/>
    </location>
</feature>
<evidence type="ECO:0000256" key="1">
    <source>
        <dbReference type="SAM" id="MobiDB-lite"/>
    </source>
</evidence>
<comment type="caution">
    <text evidence="2">The sequence shown here is derived from an EMBL/GenBank/DDBJ whole genome shotgun (WGS) entry which is preliminary data.</text>
</comment>
<sequence>MSVRPLRIAKWPTKKRGEESLGNQTVSSSSFKRPYRKFEDDYEQNEQHIAPTAGKAQPHNTEEAIVEDHSIAKPKRFTVYRIVANTVDTGLEFHMQTTAYKDRACRSLRALLEARGGRHQLAVFCMGNAMMHGQQTMINTLVSSYKWPVDSEGGIVVLHTRVTTRAKKQGTCSLCDRCICQVEYDDKEEGEDLEQDYLDFQDEEQTAAPNVPNNENWHA</sequence>
<evidence type="ECO:0000313" key="2">
    <source>
        <dbReference type="EMBL" id="KAK6336904.1"/>
    </source>
</evidence>
<organism evidence="2 3">
    <name type="scientific">Orbilia javanica</name>
    <dbReference type="NCBI Taxonomy" id="47235"/>
    <lineage>
        <taxon>Eukaryota</taxon>
        <taxon>Fungi</taxon>
        <taxon>Dikarya</taxon>
        <taxon>Ascomycota</taxon>
        <taxon>Pezizomycotina</taxon>
        <taxon>Orbiliomycetes</taxon>
        <taxon>Orbiliales</taxon>
        <taxon>Orbiliaceae</taxon>
        <taxon>Orbilia</taxon>
    </lineage>
</organism>
<evidence type="ECO:0000313" key="3">
    <source>
        <dbReference type="Proteomes" id="UP001313282"/>
    </source>
</evidence>
<gene>
    <name evidence="2" type="ORF">TWF718_009692</name>
</gene>
<accession>A0AAN8MKL0</accession>
<dbReference type="Proteomes" id="UP001313282">
    <property type="component" value="Unassembled WGS sequence"/>
</dbReference>
<proteinExistence type="predicted"/>
<reference evidence="2 3" key="1">
    <citation type="submission" date="2019-10" db="EMBL/GenBank/DDBJ databases">
        <authorList>
            <person name="Palmer J.M."/>
        </authorList>
    </citation>
    <scope>NUCLEOTIDE SEQUENCE [LARGE SCALE GENOMIC DNA]</scope>
    <source>
        <strain evidence="2 3">TWF718</strain>
    </source>
</reference>